<proteinExistence type="predicted"/>
<dbReference type="RefSeq" id="WP_330160007.1">
    <property type="nucleotide sequence ID" value="NZ_BAAAJA010000034.1"/>
</dbReference>
<dbReference type="InterPro" id="IPR043917">
    <property type="entry name" value="DUF5753"/>
</dbReference>
<feature type="domain" description="DUF5753" evidence="1">
    <location>
        <begin position="100"/>
        <end position="257"/>
    </location>
</feature>
<evidence type="ECO:0000313" key="3">
    <source>
        <dbReference type="Proteomes" id="UP001348641"/>
    </source>
</evidence>
<gene>
    <name evidence="2" type="ORF">Q8A49_21235</name>
</gene>
<dbReference type="Pfam" id="PF13560">
    <property type="entry name" value="HTH_31"/>
    <property type="match status" value="1"/>
</dbReference>
<dbReference type="Proteomes" id="UP001348641">
    <property type="component" value="Unassembled WGS sequence"/>
</dbReference>
<evidence type="ECO:0000313" key="2">
    <source>
        <dbReference type="EMBL" id="MEE2053031.1"/>
    </source>
</evidence>
<sequence length="294" mass="31404">MRSSSSRADEVRGGSDGEWKRFGRRVGELREAAGLSFNDLVMREVCGASELRRVEEGDTAVPRHLAEYLDRKLDAQGSLVNAWARATLNTHLESGARPHELDSSVSALREFHPGALPTTVQTHAYATALGRARGRAVGQSLGWNSTASLRVVVNEAAVRARVGGAEVMREQLCRLIGSMRASGLCLQVVPADVAEHPCPMGPFRLLSLGPVYTVAHLVSPCGDGQLVSAPQEVRAFSDLFEDLRGAALPVGDSLDLLVHIAETLRLPAERKAITSGEEAGGVLATLSAHRVAHP</sequence>
<name>A0ABU7KUR5_9ACTN</name>
<protein>
    <submittedName>
        <fullName evidence="2">Helix-turn-helix transcriptional regulator</fullName>
    </submittedName>
</protein>
<organism evidence="2 3">
    <name type="scientific">Nocardiopsis tropica</name>
    <dbReference type="NCBI Taxonomy" id="109330"/>
    <lineage>
        <taxon>Bacteria</taxon>
        <taxon>Bacillati</taxon>
        <taxon>Actinomycetota</taxon>
        <taxon>Actinomycetes</taxon>
        <taxon>Streptosporangiales</taxon>
        <taxon>Nocardiopsidaceae</taxon>
        <taxon>Nocardiopsis</taxon>
    </lineage>
</organism>
<reference evidence="2 3" key="1">
    <citation type="submission" date="2023-07" db="EMBL/GenBank/DDBJ databases">
        <authorList>
            <person name="Girao M."/>
            <person name="Carvalho M.F."/>
        </authorList>
    </citation>
    <scope>NUCLEOTIDE SEQUENCE [LARGE SCALE GENOMIC DNA]</scope>
    <source>
        <strain evidence="2 3">66/93</strain>
    </source>
</reference>
<accession>A0ABU7KUR5</accession>
<dbReference type="Pfam" id="PF19054">
    <property type="entry name" value="DUF5753"/>
    <property type="match status" value="1"/>
</dbReference>
<dbReference type="EMBL" id="JAUUCC010000059">
    <property type="protein sequence ID" value="MEE2053031.1"/>
    <property type="molecule type" value="Genomic_DNA"/>
</dbReference>
<comment type="caution">
    <text evidence="2">The sequence shown here is derived from an EMBL/GenBank/DDBJ whole genome shotgun (WGS) entry which is preliminary data.</text>
</comment>
<evidence type="ECO:0000259" key="1">
    <source>
        <dbReference type="Pfam" id="PF19054"/>
    </source>
</evidence>